<dbReference type="PANTHER" id="PTHR35848:SF6">
    <property type="entry name" value="CUPIN TYPE-2 DOMAIN-CONTAINING PROTEIN"/>
    <property type="match status" value="1"/>
</dbReference>
<dbReference type="SUPFAM" id="SSF51182">
    <property type="entry name" value="RmlC-like cupins"/>
    <property type="match status" value="1"/>
</dbReference>
<dbReference type="Pfam" id="PF07883">
    <property type="entry name" value="Cupin_2"/>
    <property type="match status" value="1"/>
</dbReference>
<keyword evidence="5" id="KW-1185">Reference proteome</keyword>
<reference evidence="4 5" key="1">
    <citation type="submission" date="2019-11" db="EMBL/GenBank/DDBJ databases">
        <title>Draft genome sequences of five Paenibacillus species of dairy origin.</title>
        <authorList>
            <person name="Olajide A.M."/>
            <person name="Chen S."/>
            <person name="Lapointe G."/>
        </authorList>
    </citation>
    <scope>NUCLEOTIDE SEQUENCE [LARGE SCALE GENOMIC DNA]</scope>
    <source>
        <strain evidence="4 5">2CS3</strain>
    </source>
</reference>
<dbReference type="Proteomes" id="UP000450917">
    <property type="component" value="Unassembled WGS sequence"/>
</dbReference>
<gene>
    <name evidence="4" type="ORF">GNP93_09935</name>
</gene>
<sequence>MSGKHFVIETHEVETMLFDWGRIVMTCTPEVTGSAGFSAGIVEMQPGQGHDRHNHPGAEELIYVISGEGEQMVEDASGNPIVYTVASGSTIYVPESRYHYTVNTGKEPMKVFVVYSPPGSEKELRQLPDFRSVPPVQQPKR</sequence>
<dbReference type="InterPro" id="IPR011051">
    <property type="entry name" value="RmlC_Cupin_sf"/>
</dbReference>
<evidence type="ECO:0000256" key="1">
    <source>
        <dbReference type="ARBA" id="ARBA00022723"/>
    </source>
</evidence>
<dbReference type="GO" id="GO:0046872">
    <property type="term" value="F:metal ion binding"/>
    <property type="evidence" value="ECO:0007669"/>
    <property type="project" value="UniProtKB-KW"/>
</dbReference>
<evidence type="ECO:0000313" key="4">
    <source>
        <dbReference type="EMBL" id="MUG70999.1"/>
    </source>
</evidence>
<comment type="caution">
    <text evidence="4">The sequence shown here is derived from an EMBL/GenBank/DDBJ whole genome shotgun (WGS) entry which is preliminary data.</text>
</comment>
<organism evidence="4 5">
    <name type="scientific">Paenibacillus validus</name>
    <dbReference type="NCBI Taxonomy" id="44253"/>
    <lineage>
        <taxon>Bacteria</taxon>
        <taxon>Bacillati</taxon>
        <taxon>Bacillota</taxon>
        <taxon>Bacilli</taxon>
        <taxon>Bacillales</taxon>
        <taxon>Paenibacillaceae</taxon>
        <taxon>Paenibacillus</taxon>
    </lineage>
</organism>
<accession>A0A7X2Z9V4</accession>
<dbReference type="Gene3D" id="2.60.120.10">
    <property type="entry name" value="Jelly Rolls"/>
    <property type="match status" value="1"/>
</dbReference>
<evidence type="ECO:0000313" key="5">
    <source>
        <dbReference type="Proteomes" id="UP000450917"/>
    </source>
</evidence>
<dbReference type="InterPro" id="IPR051610">
    <property type="entry name" value="GPI/OXD"/>
</dbReference>
<keyword evidence="1" id="KW-0479">Metal-binding</keyword>
<dbReference type="InterPro" id="IPR014710">
    <property type="entry name" value="RmlC-like_jellyroll"/>
</dbReference>
<dbReference type="InterPro" id="IPR013096">
    <property type="entry name" value="Cupin_2"/>
</dbReference>
<dbReference type="RefSeq" id="WP_054796380.1">
    <property type="nucleotide sequence ID" value="NZ_JARTHJ010000038.1"/>
</dbReference>
<feature type="region of interest" description="Disordered" evidence="2">
    <location>
        <begin position="121"/>
        <end position="141"/>
    </location>
</feature>
<protein>
    <submittedName>
        <fullName evidence="4">Cupin domain-containing protein</fullName>
    </submittedName>
</protein>
<dbReference type="EMBL" id="WNZX01000007">
    <property type="protein sequence ID" value="MUG70999.1"/>
    <property type="molecule type" value="Genomic_DNA"/>
</dbReference>
<dbReference type="PANTHER" id="PTHR35848">
    <property type="entry name" value="OXALATE-BINDING PROTEIN"/>
    <property type="match status" value="1"/>
</dbReference>
<evidence type="ECO:0000256" key="2">
    <source>
        <dbReference type="SAM" id="MobiDB-lite"/>
    </source>
</evidence>
<name>A0A7X2Z9V4_9BACL</name>
<dbReference type="AlphaFoldDB" id="A0A7X2Z9V4"/>
<feature type="domain" description="Cupin type-2" evidence="3">
    <location>
        <begin position="41"/>
        <end position="115"/>
    </location>
</feature>
<evidence type="ECO:0000259" key="3">
    <source>
        <dbReference type="Pfam" id="PF07883"/>
    </source>
</evidence>
<proteinExistence type="predicted"/>